<dbReference type="EMBL" id="LAZR01014129">
    <property type="protein sequence ID" value="KKM18852.1"/>
    <property type="molecule type" value="Genomic_DNA"/>
</dbReference>
<accession>A0A0F9HUL3</accession>
<dbReference type="AlphaFoldDB" id="A0A0F9HUL3"/>
<comment type="caution">
    <text evidence="2">The sequence shown here is derived from an EMBL/GenBank/DDBJ whole genome shotgun (WGS) entry which is preliminary data.</text>
</comment>
<keyword evidence="1" id="KW-0472">Membrane</keyword>
<evidence type="ECO:0000256" key="1">
    <source>
        <dbReference type="SAM" id="Phobius"/>
    </source>
</evidence>
<gene>
    <name evidence="2" type="ORF">LCGC14_1661510</name>
</gene>
<name>A0A0F9HUL3_9ZZZZ</name>
<organism evidence="2">
    <name type="scientific">marine sediment metagenome</name>
    <dbReference type="NCBI Taxonomy" id="412755"/>
    <lineage>
        <taxon>unclassified sequences</taxon>
        <taxon>metagenomes</taxon>
        <taxon>ecological metagenomes</taxon>
    </lineage>
</organism>
<dbReference type="CDD" id="cd15482">
    <property type="entry name" value="Sialidase_non-viral"/>
    <property type="match status" value="1"/>
</dbReference>
<protein>
    <submittedName>
        <fullName evidence="2">Uncharacterized protein</fullName>
    </submittedName>
</protein>
<feature type="transmembrane region" description="Helical" evidence="1">
    <location>
        <begin position="533"/>
        <end position="552"/>
    </location>
</feature>
<proteinExistence type="predicted"/>
<sequence length="558" mass="61635">MVSKNPAIIIDDSGKTHVVWEDGTDGVWGSDVEIMYATYTEATGWSNVSIISDGFNGVYWNMRTSAEPDIGIDSLGNVHVVWYDDTNGPWGGGASDYEIMYTKYTEATGWSNITIISDGYGGIYWNDDTSARPSIVVDKIDNIHVVWDDNTNGAWGIDSEIMYANYTEATGWSNVSIISDGYNSIYWNDGSSVDPDITIDSLGNIHVVWYDNTVGVWGGGGDTEIMYASYIEATGWSNITIISDGLNDIYWNDDTSARPSIAIDRNDNIHVVWEDWTYGVWGGGTDTEIMYTSYSEDTGWSFPEVISDGFNNVYWNTGFSLNPSIAVDGLGNVHVVWYDNTVGGWGGGTDVEIMYTSYSENTGWILPKVISDRYSGVNWNDDDSYYPSIAYGNEEMHVVWSDWTDGVWGTDVEIMYSSVSVDLNPTDFELSTNAGNPDSDGVFGLLWTESGGAYNYSAYHYSSYISEINSSVTLIQDGLTIPSLILTGYTNGTYYIVVEAVNEFGSTLSNCISVEVLLPYVPQVLQTPSGSSIPFGNFYLIISIIGIIYLIVHIKRKL</sequence>
<keyword evidence="1" id="KW-0812">Transmembrane</keyword>
<reference evidence="2" key="1">
    <citation type="journal article" date="2015" name="Nature">
        <title>Complex archaea that bridge the gap between prokaryotes and eukaryotes.</title>
        <authorList>
            <person name="Spang A."/>
            <person name="Saw J.H."/>
            <person name="Jorgensen S.L."/>
            <person name="Zaremba-Niedzwiedzka K."/>
            <person name="Martijn J."/>
            <person name="Lind A.E."/>
            <person name="van Eijk R."/>
            <person name="Schleper C."/>
            <person name="Guy L."/>
            <person name="Ettema T.J."/>
        </authorList>
    </citation>
    <scope>NUCLEOTIDE SEQUENCE</scope>
</reference>
<evidence type="ECO:0000313" key="2">
    <source>
        <dbReference type="EMBL" id="KKM18852.1"/>
    </source>
</evidence>
<keyword evidence="1" id="KW-1133">Transmembrane helix</keyword>